<evidence type="ECO:0000259" key="1">
    <source>
        <dbReference type="Pfam" id="PF08402"/>
    </source>
</evidence>
<dbReference type="SUPFAM" id="SSF50331">
    <property type="entry name" value="MOP-like"/>
    <property type="match status" value="1"/>
</dbReference>
<dbReference type="GO" id="GO:0043190">
    <property type="term" value="C:ATP-binding cassette (ABC) transporter complex"/>
    <property type="evidence" value="ECO:0007669"/>
    <property type="project" value="InterPro"/>
</dbReference>
<dbReference type="EMBL" id="ALAN01000133">
    <property type="protein sequence ID" value="ETI66519.1"/>
    <property type="molecule type" value="Genomic_DNA"/>
</dbReference>
<dbReference type="Proteomes" id="UP000018877">
    <property type="component" value="Unassembled WGS sequence"/>
</dbReference>
<dbReference type="Pfam" id="PF08402">
    <property type="entry name" value="TOBE_2"/>
    <property type="match status" value="1"/>
</dbReference>
<dbReference type="AlphaFoldDB" id="A0AB94IHC6"/>
<accession>A0AB94IHC6</accession>
<reference evidence="2 3" key="1">
    <citation type="journal article" date="2014" name="Environ. Microbiol.">
        <title>The nitrate-ammonifying and nosZ-carrying bacterium Bacillus vireti is a potent source and sink for nitric and nitrous oxide under high nitrate conditions.</title>
        <authorList>
            <person name="Mania D."/>
            <person name="Heylen K."/>
            <person name="van Spanning R.J."/>
            <person name="Frostegard A."/>
        </authorList>
    </citation>
    <scope>NUCLEOTIDE SEQUENCE [LARGE SCALE GENOMIC DNA]</scope>
    <source>
        <strain evidence="2 3">LMG 21834</strain>
    </source>
</reference>
<gene>
    <name evidence="2" type="ORF">BAVI_22228</name>
</gene>
<feature type="domain" description="Transport-associated OB type 2" evidence="1">
    <location>
        <begin position="22"/>
        <end position="65"/>
    </location>
</feature>
<dbReference type="InterPro" id="IPR013611">
    <property type="entry name" value="Transp-assoc_OB_typ2"/>
</dbReference>
<organism evidence="2 3">
    <name type="scientific">Neobacillus vireti LMG 21834</name>
    <dbReference type="NCBI Taxonomy" id="1131730"/>
    <lineage>
        <taxon>Bacteria</taxon>
        <taxon>Bacillati</taxon>
        <taxon>Bacillota</taxon>
        <taxon>Bacilli</taxon>
        <taxon>Bacillales</taxon>
        <taxon>Bacillaceae</taxon>
        <taxon>Neobacillus</taxon>
    </lineage>
</organism>
<comment type="caution">
    <text evidence="2">The sequence shown here is derived from an EMBL/GenBank/DDBJ whole genome shotgun (WGS) entry which is preliminary data.</text>
</comment>
<proteinExistence type="predicted"/>
<dbReference type="GO" id="GO:0005524">
    <property type="term" value="F:ATP binding"/>
    <property type="evidence" value="ECO:0007669"/>
    <property type="project" value="InterPro"/>
</dbReference>
<evidence type="ECO:0000313" key="3">
    <source>
        <dbReference type="Proteomes" id="UP000018877"/>
    </source>
</evidence>
<protein>
    <recommendedName>
        <fullName evidence="1">Transport-associated OB type 2 domain-containing protein</fullName>
    </recommendedName>
</protein>
<sequence>MLDWPVFYRYGNTRKRDITLPIRPEAIKIFEQKSDGKNIFIGKIEEVEFFGSVINLSVNVAGLPLISKPYGIRFIYLLKRTCKCTHWYSSRVYL</sequence>
<dbReference type="GO" id="GO:0022857">
    <property type="term" value="F:transmembrane transporter activity"/>
    <property type="evidence" value="ECO:0007669"/>
    <property type="project" value="InterPro"/>
</dbReference>
<keyword evidence="3" id="KW-1185">Reference proteome</keyword>
<name>A0AB94IHC6_9BACI</name>
<dbReference type="InterPro" id="IPR008995">
    <property type="entry name" value="Mo/tungstate-bd_C_term_dom"/>
</dbReference>
<evidence type="ECO:0000313" key="2">
    <source>
        <dbReference type="EMBL" id="ETI66519.1"/>
    </source>
</evidence>